<organism evidence="1 2">
    <name type="scientific">Haloferax marisrubri</name>
    <dbReference type="NCBI Taxonomy" id="1544719"/>
    <lineage>
        <taxon>Archaea</taxon>
        <taxon>Methanobacteriati</taxon>
        <taxon>Methanobacteriota</taxon>
        <taxon>Stenosarchaea group</taxon>
        <taxon>Halobacteria</taxon>
        <taxon>Halobacteriales</taxon>
        <taxon>Haloferacaceae</taxon>
        <taxon>Haloferax</taxon>
    </lineage>
</organism>
<dbReference type="Pfam" id="PF20126">
    <property type="entry name" value="TumE"/>
    <property type="match status" value="1"/>
</dbReference>
<evidence type="ECO:0000313" key="2">
    <source>
        <dbReference type="Proteomes" id="UP000053621"/>
    </source>
</evidence>
<dbReference type="AlphaFoldDB" id="A0A2P4NM26"/>
<protein>
    <submittedName>
        <fullName evidence="1">Uncharacterized protein</fullName>
    </submittedName>
</protein>
<evidence type="ECO:0000313" key="1">
    <source>
        <dbReference type="EMBL" id="POG54170.1"/>
    </source>
</evidence>
<gene>
    <name evidence="1" type="ORF">AUR65_016035</name>
</gene>
<dbReference type="OrthoDB" id="202777at2157"/>
<keyword evidence="2" id="KW-1185">Reference proteome</keyword>
<dbReference type="RefSeq" id="WP_058567836.1">
    <property type="nucleotide sequence ID" value="NZ_LOPW02000018.1"/>
</dbReference>
<reference evidence="1" key="1">
    <citation type="submission" date="2017-08" db="EMBL/GenBank/DDBJ databases">
        <title>Haloferax marisrubri sp. nov., isolated from the Discovery deep brine-seawater interface in the Red Sea.</title>
        <authorList>
            <person name="Zhang G."/>
            <person name="Stingl U."/>
        </authorList>
    </citation>
    <scope>NUCLEOTIDE SEQUENCE [LARGE SCALE GENOMIC DNA]</scope>
    <source>
        <strain evidence="1">SB3</strain>
    </source>
</reference>
<dbReference type="Proteomes" id="UP000053621">
    <property type="component" value="Unassembled WGS sequence"/>
</dbReference>
<proteinExistence type="predicted"/>
<sequence>MGRTDDLNEERMRILGGRLADLSVTETVQYFPSGKEDRVVATLQSSYYPDVVDTATLEIRLRLNGEFNIQYFEEWAGERWSCRWDPHPNTHNTRDHYHVPPQPREESAVDAVYPEDPNDVLRMVLETIEKRVNDIWATTDPIFPSEYEFKQEYGADYLVDT</sequence>
<name>A0A2P4NM26_9EURY</name>
<accession>A0A2P4NM26</accession>
<comment type="caution">
    <text evidence="1">The sequence shown here is derived from an EMBL/GenBank/DDBJ whole genome shotgun (WGS) entry which is preliminary data.</text>
</comment>
<dbReference type="InterPro" id="IPR045397">
    <property type="entry name" value="TumE-like"/>
</dbReference>
<dbReference type="EMBL" id="LOPW02000018">
    <property type="protein sequence ID" value="POG54170.1"/>
    <property type="molecule type" value="Genomic_DNA"/>
</dbReference>